<dbReference type="EMBL" id="VIEB01000128">
    <property type="protein sequence ID" value="TQE05091.1"/>
    <property type="molecule type" value="Genomic_DNA"/>
</dbReference>
<keyword evidence="1" id="KW-0732">Signal</keyword>
<dbReference type="Proteomes" id="UP000315295">
    <property type="component" value="Unassembled WGS sequence"/>
</dbReference>
<accession>A0A540N220</accession>
<feature type="signal peptide" evidence="1">
    <location>
        <begin position="1"/>
        <end position="28"/>
    </location>
</feature>
<dbReference type="AlphaFoldDB" id="A0A540N220"/>
<name>A0A540N220_MALBA</name>
<organism evidence="2 3">
    <name type="scientific">Malus baccata</name>
    <name type="common">Siberian crab apple</name>
    <name type="synonym">Pyrus baccata</name>
    <dbReference type="NCBI Taxonomy" id="106549"/>
    <lineage>
        <taxon>Eukaryota</taxon>
        <taxon>Viridiplantae</taxon>
        <taxon>Streptophyta</taxon>
        <taxon>Embryophyta</taxon>
        <taxon>Tracheophyta</taxon>
        <taxon>Spermatophyta</taxon>
        <taxon>Magnoliopsida</taxon>
        <taxon>eudicotyledons</taxon>
        <taxon>Gunneridae</taxon>
        <taxon>Pentapetalae</taxon>
        <taxon>rosids</taxon>
        <taxon>fabids</taxon>
        <taxon>Rosales</taxon>
        <taxon>Rosaceae</taxon>
        <taxon>Amygdaloideae</taxon>
        <taxon>Maleae</taxon>
        <taxon>Malus</taxon>
    </lineage>
</organism>
<feature type="chain" id="PRO_5021848472" evidence="1">
    <location>
        <begin position="29"/>
        <end position="86"/>
    </location>
</feature>
<comment type="caution">
    <text evidence="2">The sequence shown here is derived from an EMBL/GenBank/DDBJ whole genome shotgun (WGS) entry which is preliminary data.</text>
</comment>
<evidence type="ECO:0000256" key="1">
    <source>
        <dbReference type="SAM" id="SignalP"/>
    </source>
</evidence>
<sequence length="86" mass="9525">MFITKNQAIGLLLIFLGISGLRNDCVSGARCLNEKVENLGKPRVFNSTGEDEGFFATSNRKVPSSPDPLHNRENLVISQFITIFVK</sequence>
<evidence type="ECO:0000313" key="3">
    <source>
        <dbReference type="Proteomes" id="UP000315295"/>
    </source>
</evidence>
<keyword evidence="3" id="KW-1185">Reference proteome</keyword>
<gene>
    <name evidence="2" type="ORF">C1H46_009243</name>
</gene>
<reference evidence="2 3" key="1">
    <citation type="journal article" date="2019" name="G3 (Bethesda)">
        <title>Sequencing of a Wild Apple (Malus baccata) Genome Unravels the Differences Between Cultivated and Wild Apple Species Regarding Disease Resistance and Cold Tolerance.</title>
        <authorList>
            <person name="Chen X."/>
        </authorList>
    </citation>
    <scope>NUCLEOTIDE SEQUENCE [LARGE SCALE GENOMIC DNA]</scope>
    <source>
        <strain evidence="3">cv. Shandingzi</strain>
        <tissue evidence="2">Leaves</tissue>
    </source>
</reference>
<protein>
    <submittedName>
        <fullName evidence="2">Uncharacterized protein</fullName>
    </submittedName>
</protein>
<proteinExistence type="predicted"/>
<evidence type="ECO:0000313" key="2">
    <source>
        <dbReference type="EMBL" id="TQE05091.1"/>
    </source>
</evidence>